<dbReference type="AlphaFoldDB" id="A0A1E7KBK3"/>
<dbReference type="InterPro" id="IPR050723">
    <property type="entry name" value="CFA/CMAS"/>
</dbReference>
<dbReference type="GO" id="GO:0032259">
    <property type="term" value="P:methylation"/>
    <property type="evidence" value="ECO:0007669"/>
    <property type="project" value="UniProtKB-KW"/>
</dbReference>
<dbReference type="EMBL" id="LJGV01000022">
    <property type="protein sequence ID" value="OEV01322.1"/>
    <property type="molecule type" value="Genomic_DNA"/>
</dbReference>
<keyword evidence="3" id="KW-0808">Transferase</keyword>
<organism evidence="6 7">
    <name type="scientific">Streptomyces qinglanensis</name>
    <dbReference type="NCBI Taxonomy" id="943816"/>
    <lineage>
        <taxon>Bacteria</taxon>
        <taxon>Bacillati</taxon>
        <taxon>Actinomycetota</taxon>
        <taxon>Actinomycetes</taxon>
        <taxon>Kitasatosporales</taxon>
        <taxon>Streptomycetaceae</taxon>
        <taxon>Streptomyces</taxon>
    </lineage>
</organism>
<sequence>MQLVSRTGAAQRLAAVAEEFLGGALPFRLRAWDGSEAGPSGAPLVVLRSRTALRRLLWQPGELGLADAYISGDLEVVGDPADALAALWQAARARGLSRPRLTARQWAEAAALLVRLGAVGPPPRPPGRRARQGGTLHSVARDRSAISHHYDLSNDFYELLLDETMAYSCGYWRQPPGTEGYGPAQSQYDKLDLICRKLALRPGARLLDMGCGWGSLTVHAAEHFQAQVTAVTLSAEQARHTRERVRARGLEDRVRVRHCHYRDLPDGGFDAAATVEMGEHVGADAYPHFAARLRHALAPRGRLLVQQMSRGADAPGGGPFIETYIAPDMHMRPLGETVALLEEAGLEVRAATSLREHYVHTIDAWRDTLEAHWDAATALVGAPTARLWRLYLAGGRLAFAERRMGVDQILAVRPDEDGRSGLGANPLGGHEGTWGTWS</sequence>
<dbReference type="PANTHER" id="PTHR43667:SF1">
    <property type="entry name" value="CYCLOPROPANE-FATTY-ACYL-PHOSPHOLIPID SYNTHASE"/>
    <property type="match status" value="1"/>
</dbReference>
<keyword evidence="5" id="KW-0443">Lipid metabolism</keyword>
<name>A0A1E7KBK3_9ACTN</name>
<comment type="caution">
    <text evidence="6">The sequence shown here is derived from an EMBL/GenBank/DDBJ whole genome shotgun (WGS) entry which is preliminary data.</text>
</comment>
<evidence type="ECO:0000313" key="6">
    <source>
        <dbReference type="EMBL" id="OEV01322.1"/>
    </source>
</evidence>
<dbReference type="GO" id="GO:0008168">
    <property type="term" value="F:methyltransferase activity"/>
    <property type="evidence" value="ECO:0007669"/>
    <property type="project" value="UniProtKB-KW"/>
</dbReference>
<evidence type="ECO:0000256" key="5">
    <source>
        <dbReference type="ARBA" id="ARBA00023098"/>
    </source>
</evidence>
<evidence type="ECO:0000256" key="3">
    <source>
        <dbReference type="ARBA" id="ARBA00022679"/>
    </source>
</evidence>
<proteinExistence type="inferred from homology"/>
<dbReference type="Pfam" id="PF02353">
    <property type="entry name" value="CMAS"/>
    <property type="match status" value="1"/>
</dbReference>
<dbReference type="Proteomes" id="UP000175829">
    <property type="component" value="Unassembled WGS sequence"/>
</dbReference>
<gene>
    <name evidence="6" type="ORF">AN217_16495</name>
</gene>
<reference evidence="6 7" key="1">
    <citation type="journal article" date="2016" name="Front. Microbiol.">
        <title>Comparative Genomics Analysis of Streptomyces Species Reveals Their Adaptation to the Marine Environment and Their Diversity at the Genomic Level.</title>
        <authorList>
            <person name="Tian X."/>
            <person name="Zhang Z."/>
            <person name="Yang T."/>
            <person name="Chen M."/>
            <person name="Li J."/>
            <person name="Chen F."/>
            <person name="Yang J."/>
            <person name="Li W."/>
            <person name="Zhang B."/>
            <person name="Zhang Z."/>
            <person name="Wu J."/>
            <person name="Zhang C."/>
            <person name="Long L."/>
            <person name="Xiao J."/>
        </authorList>
    </citation>
    <scope>NUCLEOTIDE SEQUENCE [LARGE SCALE GENOMIC DNA]</scope>
    <source>
        <strain evidence="6 7">SCSIO M10379</strain>
    </source>
</reference>
<dbReference type="PANTHER" id="PTHR43667">
    <property type="entry name" value="CYCLOPROPANE-FATTY-ACYL-PHOSPHOLIPID SYNTHASE"/>
    <property type="match status" value="1"/>
</dbReference>
<accession>A0A1E7KBK3</accession>
<dbReference type="PATRIC" id="fig|943816.4.peg.2770"/>
<dbReference type="CDD" id="cd02440">
    <property type="entry name" value="AdoMet_MTases"/>
    <property type="match status" value="1"/>
</dbReference>
<dbReference type="GO" id="GO:0008610">
    <property type="term" value="P:lipid biosynthetic process"/>
    <property type="evidence" value="ECO:0007669"/>
    <property type="project" value="InterPro"/>
</dbReference>
<dbReference type="SUPFAM" id="SSF53335">
    <property type="entry name" value="S-adenosyl-L-methionine-dependent methyltransferases"/>
    <property type="match status" value="1"/>
</dbReference>
<protein>
    <submittedName>
        <fullName evidence="6">Cyclopropane-fatty-acyl-phospholipid synthase</fullName>
    </submittedName>
</protein>
<evidence type="ECO:0000256" key="2">
    <source>
        <dbReference type="ARBA" id="ARBA00022603"/>
    </source>
</evidence>
<evidence type="ECO:0000256" key="4">
    <source>
        <dbReference type="ARBA" id="ARBA00022691"/>
    </source>
</evidence>
<dbReference type="InterPro" id="IPR029063">
    <property type="entry name" value="SAM-dependent_MTases_sf"/>
</dbReference>
<keyword evidence="4" id="KW-0949">S-adenosyl-L-methionine</keyword>
<dbReference type="Gene3D" id="3.40.50.150">
    <property type="entry name" value="Vaccinia Virus protein VP39"/>
    <property type="match status" value="1"/>
</dbReference>
<comment type="similarity">
    <text evidence="1">Belongs to the CFA/CMAS family.</text>
</comment>
<dbReference type="PIRSF" id="PIRSF003085">
    <property type="entry name" value="CMAS"/>
    <property type="match status" value="1"/>
</dbReference>
<dbReference type="InterPro" id="IPR003333">
    <property type="entry name" value="CMAS"/>
</dbReference>
<keyword evidence="2" id="KW-0489">Methyltransferase</keyword>
<evidence type="ECO:0000256" key="1">
    <source>
        <dbReference type="ARBA" id="ARBA00010815"/>
    </source>
</evidence>
<evidence type="ECO:0000313" key="7">
    <source>
        <dbReference type="Proteomes" id="UP000175829"/>
    </source>
</evidence>